<reference evidence="1 2" key="1">
    <citation type="journal article" date="2019" name="Nat. Ecol. Evol.">
        <title>Megaphylogeny resolves global patterns of mushroom evolution.</title>
        <authorList>
            <person name="Varga T."/>
            <person name="Krizsan K."/>
            <person name="Foldi C."/>
            <person name="Dima B."/>
            <person name="Sanchez-Garcia M."/>
            <person name="Sanchez-Ramirez S."/>
            <person name="Szollosi G.J."/>
            <person name="Szarkandi J.G."/>
            <person name="Papp V."/>
            <person name="Albert L."/>
            <person name="Andreopoulos W."/>
            <person name="Angelini C."/>
            <person name="Antonin V."/>
            <person name="Barry K.W."/>
            <person name="Bougher N.L."/>
            <person name="Buchanan P."/>
            <person name="Buyck B."/>
            <person name="Bense V."/>
            <person name="Catcheside P."/>
            <person name="Chovatia M."/>
            <person name="Cooper J."/>
            <person name="Damon W."/>
            <person name="Desjardin D."/>
            <person name="Finy P."/>
            <person name="Geml J."/>
            <person name="Haridas S."/>
            <person name="Hughes K."/>
            <person name="Justo A."/>
            <person name="Karasinski D."/>
            <person name="Kautmanova I."/>
            <person name="Kiss B."/>
            <person name="Kocsube S."/>
            <person name="Kotiranta H."/>
            <person name="LaButti K.M."/>
            <person name="Lechner B.E."/>
            <person name="Liimatainen K."/>
            <person name="Lipzen A."/>
            <person name="Lukacs Z."/>
            <person name="Mihaltcheva S."/>
            <person name="Morgado L.N."/>
            <person name="Niskanen T."/>
            <person name="Noordeloos M.E."/>
            <person name="Ohm R.A."/>
            <person name="Ortiz-Santana B."/>
            <person name="Ovrebo C."/>
            <person name="Racz N."/>
            <person name="Riley R."/>
            <person name="Savchenko A."/>
            <person name="Shiryaev A."/>
            <person name="Soop K."/>
            <person name="Spirin V."/>
            <person name="Szebenyi C."/>
            <person name="Tomsovsky M."/>
            <person name="Tulloss R.E."/>
            <person name="Uehling J."/>
            <person name="Grigoriev I.V."/>
            <person name="Vagvolgyi C."/>
            <person name="Papp T."/>
            <person name="Martin F.M."/>
            <person name="Miettinen O."/>
            <person name="Hibbett D.S."/>
            <person name="Nagy L.G."/>
        </authorList>
    </citation>
    <scope>NUCLEOTIDE SEQUENCE [LARGE SCALE GENOMIC DNA]</scope>
    <source>
        <strain evidence="1 2">NL-1719</strain>
    </source>
</reference>
<protein>
    <submittedName>
        <fullName evidence="1">Uncharacterized protein</fullName>
    </submittedName>
</protein>
<proteinExistence type="predicted"/>
<name>A0ACD3A2K0_9AGAR</name>
<accession>A0ACD3A2K0</accession>
<gene>
    <name evidence="1" type="ORF">BDN72DRAFT_751099</name>
</gene>
<feature type="non-terminal residue" evidence="1">
    <location>
        <position position="1"/>
    </location>
</feature>
<evidence type="ECO:0000313" key="1">
    <source>
        <dbReference type="EMBL" id="TFK59609.1"/>
    </source>
</evidence>
<dbReference type="EMBL" id="ML208932">
    <property type="protein sequence ID" value="TFK59609.1"/>
    <property type="molecule type" value="Genomic_DNA"/>
</dbReference>
<evidence type="ECO:0000313" key="2">
    <source>
        <dbReference type="Proteomes" id="UP000308600"/>
    </source>
</evidence>
<feature type="non-terminal residue" evidence="1">
    <location>
        <position position="87"/>
    </location>
</feature>
<sequence>ASVSETMGYALFELNGGYLPSMLKEIRTGQPFPKGLRDFASQALSNLAEAHDAIIEARVIQTKNANARRSDERPLSVGDLVYLSTKN</sequence>
<organism evidence="1 2">
    <name type="scientific">Pluteus cervinus</name>
    <dbReference type="NCBI Taxonomy" id="181527"/>
    <lineage>
        <taxon>Eukaryota</taxon>
        <taxon>Fungi</taxon>
        <taxon>Dikarya</taxon>
        <taxon>Basidiomycota</taxon>
        <taxon>Agaricomycotina</taxon>
        <taxon>Agaricomycetes</taxon>
        <taxon>Agaricomycetidae</taxon>
        <taxon>Agaricales</taxon>
        <taxon>Pluteineae</taxon>
        <taxon>Pluteaceae</taxon>
        <taxon>Pluteus</taxon>
    </lineage>
</organism>
<dbReference type="Proteomes" id="UP000308600">
    <property type="component" value="Unassembled WGS sequence"/>
</dbReference>
<keyword evidence="2" id="KW-1185">Reference proteome</keyword>